<name>A0ABD6ER26_9BILA</name>
<protein>
    <submittedName>
        <fullName evidence="2">Uncharacterized protein</fullName>
    </submittedName>
</protein>
<reference evidence="2 3" key="1">
    <citation type="submission" date="2024-08" db="EMBL/GenBank/DDBJ databases">
        <title>Gnathostoma spinigerum genome.</title>
        <authorList>
            <person name="Gonzalez-Bertolin B."/>
            <person name="Monzon S."/>
            <person name="Zaballos A."/>
            <person name="Jimenez P."/>
            <person name="Dekumyoy P."/>
            <person name="Varona S."/>
            <person name="Cuesta I."/>
            <person name="Sumanam S."/>
            <person name="Adisakwattana P."/>
            <person name="Gasser R.B."/>
            <person name="Hernandez-Gonzalez A."/>
            <person name="Young N.D."/>
            <person name="Perteguer M.J."/>
        </authorList>
    </citation>
    <scope>NUCLEOTIDE SEQUENCE [LARGE SCALE GENOMIC DNA]</scope>
    <source>
        <strain evidence="2">AL3</strain>
        <tissue evidence="2">Liver</tissue>
    </source>
</reference>
<evidence type="ECO:0000313" key="2">
    <source>
        <dbReference type="EMBL" id="MFH4981597.1"/>
    </source>
</evidence>
<dbReference type="Proteomes" id="UP001608902">
    <property type="component" value="Unassembled WGS sequence"/>
</dbReference>
<proteinExistence type="predicted"/>
<sequence>MRPISFLNLQRIYHPQSIMMSDVTPRKLSHSPSWNQRPLTDELLSVAVDEARCLVLTLYRLMNSLIPNHLRAVFEEKCIESLLASPNRPPPVALSNNGNIIQYRNSQRRAVSNGSSVSANNGSNIYSPPPPASPSQQIEKCDVSTQTFSTGEINVIHVYYD</sequence>
<feature type="region of interest" description="Disordered" evidence="1">
    <location>
        <begin position="111"/>
        <end position="136"/>
    </location>
</feature>
<dbReference type="AlphaFoldDB" id="A0ABD6ER26"/>
<accession>A0ABD6ER26</accession>
<organism evidence="2 3">
    <name type="scientific">Gnathostoma spinigerum</name>
    <dbReference type="NCBI Taxonomy" id="75299"/>
    <lineage>
        <taxon>Eukaryota</taxon>
        <taxon>Metazoa</taxon>
        <taxon>Ecdysozoa</taxon>
        <taxon>Nematoda</taxon>
        <taxon>Chromadorea</taxon>
        <taxon>Rhabditida</taxon>
        <taxon>Spirurina</taxon>
        <taxon>Gnathostomatomorpha</taxon>
        <taxon>Gnathostomatoidea</taxon>
        <taxon>Gnathostomatidae</taxon>
        <taxon>Gnathostoma</taxon>
    </lineage>
</organism>
<dbReference type="EMBL" id="JBGFUD010007510">
    <property type="protein sequence ID" value="MFH4981597.1"/>
    <property type="molecule type" value="Genomic_DNA"/>
</dbReference>
<evidence type="ECO:0000313" key="3">
    <source>
        <dbReference type="Proteomes" id="UP001608902"/>
    </source>
</evidence>
<evidence type="ECO:0000256" key="1">
    <source>
        <dbReference type="SAM" id="MobiDB-lite"/>
    </source>
</evidence>
<comment type="caution">
    <text evidence="2">The sequence shown here is derived from an EMBL/GenBank/DDBJ whole genome shotgun (WGS) entry which is preliminary data.</text>
</comment>
<feature type="compositionally biased region" description="Low complexity" evidence="1">
    <location>
        <begin position="111"/>
        <end position="124"/>
    </location>
</feature>
<gene>
    <name evidence="2" type="ORF">AB6A40_008306</name>
</gene>
<keyword evidence="3" id="KW-1185">Reference proteome</keyword>